<dbReference type="GO" id="GO:0006352">
    <property type="term" value="P:DNA-templated transcription initiation"/>
    <property type="evidence" value="ECO:0007669"/>
    <property type="project" value="InterPro"/>
</dbReference>
<dbReference type="AlphaFoldDB" id="A0A1C7PEA7"/>
<dbReference type="OrthoDB" id="128557at2"/>
<reference evidence="5" key="1">
    <citation type="submission" date="2016-09" db="EMBL/GenBank/DDBJ databases">
        <authorList>
            <person name="Koehorst J."/>
        </authorList>
    </citation>
    <scope>NUCLEOTIDE SEQUENCE [LARGE SCALE GENOMIC DNA]</scope>
</reference>
<dbReference type="SUPFAM" id="SSF88946">
    <property type="entry name" value="Sigma2 domain of RNA polymerase sigma factors"/>
    <property type="match status" value="1"/>
</dbReference>
<evidence type="ECO:0000256" key="3">
    <source>
        <dbReference type="ARBA" id="ARBA00023163"/>
    </source>
</evidence>
<evidence type="ECO:0000256" key="1">
    <source>
        <dbReference type="ARBA" id="ARBA00023015"/>
    </source>
</evidence>
<dbReference type="PANTHER" id="PTHR43133">
    <property type="entry name" value="RNA POLYMERASE ECF-TYPE SIGMA FACTO"/>
    <property type="match status" value="1"/>
</dbReference>
<proteinExistence type="predicted"/>
<sequence length="241" mass="28011">MKNDRTHGTFSTTRWTLVLRAGDSEGPSSETAWQHLCKIYWYPLYAYARRNGAAKEDAEDIVQGFLLSLFERQDLNRVSPEKGKFRSFLLASLKHYISHAADKAKTLKRGGAAPHLSLDWEQAGTRFEISDTTSGTPDEIYDREWAFALLQNVLERLRSEWQAKHKEALFDLLQIFLTVDRDDAKYAETAASHGFSENYLRVNTHRLRKRYRELLREEIGQTLKNRDMIEDEMQALFKAFT</sequence>
<dbReference type="InterPro" id="IPR013325">
    <property type="entry name" value="RNA_pol_sigma_r2"/>
</dbReference>
<accession>A0A1C7PEA7</accession>
<keyword evidence="3" id="KW-0804">Transcription</keyword>
<name>A0A1C7PEA7_9BACT</name>
<dbReference type="RefSeq" id="WP_067773435.1">
    <property type="nucleotide sequence ID" value="NZ_LIGX01000011.1"/>
</dbReference>
<dbReference type="Gene3D" id="1.10.1740.10">
    <property type="match status" value="1"/>
</dbReference>
<dbReference type="KEGG" id="agl:PYTT_1046"/>
<evidence type="ECO:0000313" key="4">
    <source>
        <dbReference type="EMBL" id="SEH82809.1"/>
    </source>
</evidence>
<evidence type="ECO:0000256" key="2">
    <source>
        <dbReference type="ARBA" id="ARBA00023082"/>
    </source>
</evidence>
<protein>
    <submittedName>
        <fullName evidence="4">Rna polymerase sigma factor region 2</fullName>
    </submittedName>
</protein>
<dbReference type="Proteomes" id="UP000176204">
    <property type="component" value="Chromosome I"/>
</dbReference>
<keyword evidence="5" id="KW-1185">Reference proteome</keyword>
<keyword evidence="2" id="KW-0731">Sigma factor</keyword>
<gene>
    <name evidence="4" type="ORF">PYTT_1046</name>
</gene>
<dbReference type="GO" id="GO:0016987">
    <property type="term" value="F:sigma factor activity"/>
    <property type="evidence" value="ECO:0007669"/>
    <property type="project" value="UniProtKB-KW"/>
</dbReference>
<keyword evidence="1" id="KW-0805">Transcription regulation</keyword>
<evidence type="ECO:0000313" key="5">
    <source>
        <dbReference type="Proteomes" id="UP000176204"/>
    </source>
</evidence>
<dbReference type="STRING" id="1679444.PYTT_1046"/>
<dbReference type="PANTHER" id="PTHR43133:SF51">
    <property type="entry name" value="RNA POLYMERASE SIGMA FACTOR"/>
    <property type="match status" value="1"/>
</dbReference>
<dbReference type="EMBL" id="LT629973">
    <property type="protein sequence ID" value="SEH82809.1"/>
    <property type="molecule type" value="Genomic_DNA"/>
</dbReference>
<dbReference type="InterPro" id="IPR039425">
    <property type="entry name" value="RNA_pol_sigma-70-like"/>
</dbReference>
<organism evidence="4 5">
    <name type="scientific">Akkermansia glycaniphila</name>
    <dbReference type="NCBI Taxonomy" id="1679444"/>
    <lineage>
        <taxon>Bacteria</taxon>
        <taxon>Pseudomonadati</taxon>
        <taxon>Verrucomicrobiota</taxon>
        <taxon>Verrucomicrobiia</taxon>
        <taxon>Verrucomicrobiales</taxon>
        <taxon>Akkermansiaceae</taxon>
        <taxon>Akkermansia</taxon>
    </lineage>
</organism>